<proteinExistence type="predicted"/>
<evidence type="ECO:0000313" key="1">
    <source>
        <dbReference type="EMBL" id="KAK6181776.1"/>
    </source>
</evidence>
<accession>A0AAN8JSF5</accession>
<dbReference type="AlphaFoldDB" id="A0AAN8JSF5"/>
<protein>
    <submittedName>
        <fullName evidence="1">Uncharacterized protein</fullName>
    </submittedName>
</protein>
<sequence length="291" mass="33053">MAETKAENNFEAEYNRFIETGSENNATFQLHLEMMHHCDEIFALSLSERLGGMDGYQLMLASVKSSLRFAFLNGASSYASYCTQLLHHHYQAGKFYTQFKWAFYSTPHKGSDVNFGLDTQREMEHRDVLKSFRSGGTLSSVLPRMSLVDSLQPIQSFDKEVSDRTSDDILGLTLNQTDLNYVLRVTKLVLRRGGLSVHADNIVRNVYRARETYISPSMLDKHTQEIGRFLIVKHISSLSLFGHSKDTLPEIDTVNRPKELLSRLKNRLPGNETYAHTAARSSGQSTRVVTY</sequence>
<dbReference type="EMBL" id="JAZGQO010000007">
    <property type="protein sequence ID" value="KAK6181776.1"/>
    <property type="molecule type" value="Genomic_DNA"/>
</dbReference>
<dbReference type="Proteomes" id="UP001347796">
    <property type="component" value="Unassembled WGS sequence"/>
</dbReference>
<name>A0AAN8JSF5_PATCE</name>
<gene>
    <name evidence="1" type="ORF">SNE40_009563</name>
</gene>
<reference evidence="1 2" key="1">
    <citation type="submission" date="2024-01" db="EMBL/GenBank/DDBJ databases">
        <title>The genome of the rayed Mediterranean limpet Patella caerulea (Linnaeus, 1758).</title>
        <authorList>
            <person name="Anh-Thu Weber A."/>
            <person name="Halstead-Nussloch G."/>
        </authorList>
    </citation>
    <scope>NUCLEOTIDE SEQUENCE [LARGE SCALE GENOMIC DNA]</scope>
    <source>
        <strain evidence="1">AATW-2023a</strain>
        <tissue evidence="1">Whole specimen</tissue>
    </source>
</reference>
<comment type="caution">
    <text evidence="1">The sequence shown here is derived from an EMBL/GenBank/DDBJ whole genome shotgun (WGS) entry which is preliminary data.</text>
</comment>
<organism evidence="1 2">
    <name type="scientific">Patella caerulea</name>
    <name type="common">Rayed Mediterranean limpet</name>
    <dbReference type="NCBI Taxonomy" id="87958"/>
    <lineage>
        <taxon>Eukaryota</taxon>
        <taxon>Metazoa</taxon>
        <taxon>Spiralia</taxon>
        <taxon>Lophotrochozoa</taxon>
        <taxon>Mollusca</taxon>
        <taxon>Gastropoda</taxon>
        <taxon>Patellogastropoda</taxon>
        <taxon>Patelloidea</taxon>
        <taxon>Patellidae</taxon>
        <taxon>Patella</taxon>
    </lineage>
</organism>
<keyword evidence="2" id="KW-1185">Reference proteome</keyword>
<evidence type="ECO:0000313" key="2">
    <source>
        <dbReference type="Proteomes" id="UP001347796"/>
    </source>
</evidence>